<keyword evidence="7 11" id="KW-0418">Kinase</keyword>
<dbReference type="PROSITE" id="PS50052">
    <property type="entry name" value="GUANYLATE_KINASE_2"/>
    <property type="match status" value="1"/>
</dbReference>
<dbReference type="SUPFAM" id="SSF52540">
    <property type="entry name" value="P-loop containing nucleoside triphosphate hydrolases"/>
    <property type="match status" value="1"/>
</dbReference>
<comment type="similarity">
    <text evidence="2 11">Belongs to the guanylate kinase family.</text>
</comment>
<dbReference type="Gene3D" id="3.40.50.300">
    <property type="entry name" value="P-loop containing nucleotide triphosphate hydrolases"/>
    <property type="match status" value="1"/>
</dbReference>
<evidence type="ECO:0000256" key="9">
    <source>
        <dbReference type="ARBA" id="ARBA00030128"/>
    </source>
</evidence>
<comment type="subcellular location">
    <subcellularLocation>
        <location evidence="11">Cytoplasm</location>
    </subcellularLocation>
</comment>
<dbReference type="EC" id="2.7.4.8" evidence="3 11"/>
<evidence type="ECO:0000256" key="5">
    <source>
        <dbReference type="ARBA" id="ARBA00022679"/>
    </source>
</evidence>
<keyword evidence="8 11" id="KW-0067">ATP-binding</keyword>
<dbReference type="Gene3D" id="3.30.63.10">
    <property type="entry name" value="Guanylate Kinase phosphate binding domain"/>
    <property type="match status" value="1"/>
</dbReference>
<dbReference type="InterPro" id="IPR020590">
    <property type="entry name" value="Guanylate_kinase_CS"/>
</dbReference>
<dbReference type="CDD" id="cd00071">
    <property type="entry name" value="GMPK"/>
    <property type="match status" value="1"/>
</dbReference>
<dbReference type="PANTHER" id="PTHR23117">
    <property type="entry name" value="GUANYLATE KINASE-RELATED"/>
    <property type="match status" value="1"/>
</dbReference>
<dbReference type="FunFam" id="3.30.63.10:FF:000002">
    <property type="entry name" value="Guanylate kinase 1"/>
    <property type="match status" value="1"/>
</dbReference>
<dbReference type="Proteomes" id="UP000264006">
    <property type="component" value="Chromosome"/>
</dbReference>
<evidence type="ECO:0000256" key="10">
    <source>
        <dbReference type="ARBA" id="ARBA00048594"/>
    </source>
</evidence>
<reference evidence="13 14" key="1">
    <citation type="submission" date="2018-09" db="EMBL/GenBank/DDBJ databases">
        <title>Complete genome sequence of Euzebya sp. DY32-46 isolated from seawater of Pacific Ocean.</title>
        <authorList>
            <person name="Xu L."/>
            <person name="Wu Y.-H."/>
            <person name="Xu X.-W."/>
        </authorList>
    </citation>
    <scope>NUCLEOTIDE SEQUENCE [LARGE SCALE GENOMIC DNA]</scope>
    <source>
        <strain evidence="13 14">DY32-46</strain>
    </source>
</reference>
<evidence type="ECO:0000259" key="12">
    <source>
        <dbReference type="PROSITE" id="PS50052"/>
    </source>
</evidence>
<comment type="caution">
    <text evidence="11">Lacks conserved residue(s) required for the propagation of feature annotation.</text>
</comment>
<evidence type="ECO:0000256" key="8">
    <source>
        <dbReference type="ARBA" id="ARBA00022840"/>
    </source>
</evidence>
<dbReference type="PANTHER" id="PTHR23117:SF13">
    <property type="entry name" value="GUANYLATE KINASE"/>
    <property type="match status" value="1"/>
</dbReference>
<evidence type="ECO:0000313" key="14">
    <source>
        <dbReference type="Proteomes" id="UP000264006"/>
    </source>
</evidence>
<dbReference type="SMART" id="SM00072">
    <property type="entry name" value="GuKc"/>
    <property type="match status" value="1"/>
</dbReference>
<dbReference type="KEGG" id="euz:DVS28_a1797"/>
<dbReference type="InterPro" id="IPR027417">
    <property type="entry name" value="P-loop_NTPase"/>
</dbReference>
<evidence type="ECO:0000256" key="7">
    <source>
        <dbReference type="ARBA" id="ARBA00022777"/>
    </source>
</evidence>
<evidence type="ECO:0000256" key="1">
    <source>
        <dbReference type="ARBA" id="ARBA00003531"/>
    </source>
</evidence>
<dbReference type="RefSeq" id="WP_164710228.1">
    <property type="nucleotide sequence ID" value="NZ_CP031165.1"/>
</dbReference>
<protein>
    <recommendedName>
        <fullName evidence="4 11">Guanylate kinase</fullName>
        <ecNumber evidence="3 11">2.7.4.8</ecNumber>
    </recommendedName>
    <alternativeName>
        <fullName evidence="9 11">GMP kinase</fullName>
    </alternativeName>
</protein>
<comment type="function">
    <text evidence="1 11">Essential for recycling GMP and indirectly, cGMP.</text>
</comment>
<evidence type="ECO:0000313" key="13">
    <source>
        <dbReference type="EMBL" id="AXV06488.1"/>
    </source>
</evidence>
<dbReference type="HAMAP" id="MF_00328">
    <property type="entry name" value="Guanylate_kinase"/>
    <property type="match status" value="1"/>
</dbReference>
<dbReference type="NCBIfam" id="TIGR03263">
    <property type="entry name" value="guanyl_kin"/>
    <property type="match status" value="1"/>
</dbReference>
<dbReference type="Pfam" id="PF00625">
    <property type="entry name" value="Guanylate_kin"/>
    <property type="match status" value="1"/>
</dbReference>
<dbReference type="InterPro" id="IPR008144">
    <property type="entry name" value="Guanylate_kin-like_dom"/>
</dbReference>
<keyword evidence="6 11" id="KW-0547">Nucleotide-binding</keyword>
<name>A0A346XW91_9ACTN</name>
<dbReference type="InterPro" id="IPR017665">
    <property type="entry name" value="Guanylate_kinase"/>
</dbReference>
<feature type="domain" description="Guanylate kinase-like" evidence="12">
    <location>
        <begin position="9"/>
        <end position="192"/>
    </location>
</feature>
<dbReference type="EMBL" id="CP031165">
    <property type="protein sequence ID" value="AXV06488.1"/>
    <property type="molecule type" value="Genomic_DNA"/>
</dbReference>
<gene>
    <name evidence="11" type="primary">gmk</name>
    <name evidence="13" type="ORF">DVS28_a1797</name>
</gene>
<dbReference type="GO" id="GO:0005829">
    <property type="term" value="C:cytosol"/>
    <property type="evidence" value="ECO:0007669"/>
    <property type="project" value="TreeGrafter"/>
</dbReference>
<comment type="catalytic activity">
    <reaction evidence="10 11">
        <text>GMP + ATP = GDP + ADP</text>
        <dbReference type="Rhea" id="RHEA:20780"/>
        <dbReference type="ChEBI" id="CHEBI:30616"/>
        <dbReference type="ChEBI" id="CHEBI:58115"/>
        <dbReference type="ChEBI" id="CHEBI:58189"/>
        <dbReference type="ChEBI" id="CHEBI:456216"/>
        <dbReference type="EC" id="2.7.4.8"/>
    </reaction>
</comment>
<evidence type="ECO:0000256" key="2">
    <source>
        <dbReference type="ARBA" id="ARBA00005790"/>
    </source>
</evidence>
<keyword evidence="5 11" id="KW-0808">Transferase</keyword>
<accession>A0A346XW91</accession>
<dbReference type="InterPro" id="IPR008145">
    <property type="entry name" value="GK/Ca_channel_bsu"/>
</dbReference>
<sequence length="195" mass="21944">MSEQDHTPGTLLVVSGPGGVGKGTVVAALRERHDEIEVSLSATTRRMRPGEEDGVHYRFVSPTEFRRMADDGEFLEWAEFNGHLYGTPWSSVTDRLAAGATLVLEIDVQGAKQVRQRQRDVGDIAATLVFLEPPSWDDLERRLRHRGSENEETIEQRLTIGREEMAQAEDFDHRVVNDRVDAAVKALERILALQR</sequence>
<evidence type="ECO:0000256" key="6">
    <source>
        <dbReference type="ARBA" id="ARBA00022741"/>
    </source>
</evidence>
<keyword evidence="14" id="KW-1185">Reference proteome</keyword>
<evidence type="ECO:0000256" key="3">
    <source>
        <dbReference type="ARBA" id="ARBA00012961"/>
    </source>
</evidence>
<dbReference type="PROSITE" id="PS00856">
    <property type="entry name" value="GUANYLATE_KINASE_1"/>
    <property type="match status" value="1"/>
</dbReference>
<proteinExistence type="inferred from homology"/>
<dbReference type="GO" id="GO:0004385">
    <property type="term" value="F:GMP kinase activity"/>
    <property type="evidence" value="ECO:0007669"/>
    <property type="project" value="UniProtKB-UniRule"/>
</dbReference>
<evidence type="ECO:0000256" key="4">
    <source>
        <dbReference type="ARBA" id="ARBA00016296"/>
    </source>
</evidence>
<dbReference type="GO" id="GO:0005524">
    <property type="term" value="F:ATP binding"/>
    <property type="evidence" value="ECO:0007669"/>
    <property type="project" value="UniProtKB-UniRule"/>
</dbReference>
<evidence type="ECO:0000256" key="11">
    <source>
        <dbReference type="HAMAP-Rule" id="MF_00328"/>
    </source>
</evidence>
<organism evidence="13 14">
    <name type="scientific">Euzebya pacifica</name>
    <dbReference type="NCBI Taxonomy" id="1608957"/>
    <lineage>
        <taxon>Bacteria</taxon>
        <taxon>Bacillati</taxon>
        <taxon>Actinomycetota</taxon>
        <taxon>Nitriliruptoria</taxon>
        <taxon>Euzebyales</taxon>
    </lineage>
</organism>
<dbReference type="AlphaFoldDB" id="A0A346XW91"/>
<keyword evidence="11" id="KW-0963">Cytoplasm</keyword>